<feature type="binding site" description="axial binding residue" evidence="4">
    <location>
        <position position="515"/>
    </location>
    <ligand>
        <name>heme</name>
        <dbReference type="ChEBI" id="CHEBI:30413"/>
    </ligand>
    <ligandPart>
        <name>Fe</name>
        <dbReference type="ChEBI" id="CHEBI:18248"/>
    </ligandPart>
</feature>
<proteinExistence type="inferred from homology"/>
<dbReference type="Gene3D" id="1.10.630.10">
    <property type="entry name" value="Cytochrome P450"/>
    <property type="match status" value="1"/>
</dbReference>
<sequence>MNNRPAGLVSGETLSLRVAECFILVLTVLYLPYLSISLITLSAVFVHLFVCIVYRAQIYPRYIDPLRHLPTANVRTHQNPLLSSRLTNIEQQGGHPIIGHVLSQFSLPRGEKYLSYVDTVPNDGIIRLRGFLNSSQLLLTNAEALKEVLVRKAYEFEKPSGERDFLRVILGEGLVVSEGDFHKYQRKRVLPSFSLRQIKGLHNIFWRMSQTFSTSVEHCIREQIMDSDNYQFLSGVVDIDNWAPRITLDIIGIAALGREFNSLQNSDDALFRAYNTVTAPTLKNLGSLGLYAYGPRWLASGLSRQLGMNDTANMLRVYSHQFLEDKRTAVEADPDRHFDILSELLKSGEFTDTDLVDQLLTFIAAGHETTSSTFSWVIYLLALHREVQERLRDEIDAHVHQIGTNASGAEIAAILDSLPVLNAVCNETLRLYPTVPISFRVPNRDTSILGYPVRKGTRIIISPWAINRSRQHWGPDADKFVPERWIDPKTGKPNNTGGATNNYSLLTFLHGPRSCIGQSFAKAELKCLIVAFLTAFEVLDLCSAGPVVPGGAVTTKPIGGMQVRLKIRNKI</sequence>
<keyword evidence="4" id="KW-0479">Metal-binding</keyword>
<feature type="transmembrane region" description="Helical" evidence="5">
    <location>
        <begin position="21"/>
        <end position="50"/>
    </location>
</feature>
<name>A0A2G7G1Z7_9EURO</name>
<comment type="cofactor">
    <cofactor evidence="4">
        <name>heme</name>
        <dbReference type="ChEBI" id="CHEBI:30413"/>
    </cofactor>
</comment>
<dbReference type="PANTHER" id="PTHR24305:SF166">
    <property type="entry name" value="CYTOCHROME P450 12A4, MITOCHONDRIAL-RELATED"/>
    <property type="match status" value="1"/>
</dbReference>
<reference evidence="6 7" key="1">
    <citation type="submission" date="2017-05" db="EMBL/GenBank/DDBJ databases">
        <title>Genome sequence for an aflatoxigenic pathogen of Argentinian peanut, Aspergillus arachidicola.</title>
        <authorList>
            <person name="Moore G."/>
            <person name="Beltz S.B."/>
            <person name="Mack B.M."/>
        </authorList>
    </citation>
    <scope>NUCLEOTIDE SEQUENCE [LARGE SCALE GENOMIC DNA]</scope>
    <source>
        <strain evidence="6 7">CBS 117610</strain>
    </source>
</reference>
<keyword evidence="5" id="KW-0812">Transmembrane</keyword>
<evidence type="ECO:0000313" key="6">
    <source>
        <dbReference type="EMBL" id="PIG86874.1"/>
    </source>
</evidence>
<gene>
    <name evidence="6" type="ORF">AARAC_009007</name>
</gene>
<accession>A0A2G7G1Z7</accession>
<dbReference type="PRINTS" id="PR00385">
    <property type="entry name" value="P450"/>
</dbReference>
<dbReference type="GO" id="GO:0005506">
    <property type="term" value="F:iron ion binding"/>
    <property type="evidence" value="ECO:0007669"/>
    <property type="project" value="InterPro"/>
</dbReference>
<dbReference type="GO" id="GO:0016705">
    <property type="term" value="F:oxidoreductase activity, acting on paired donors, with incorporation or reduction of molecular oxygen"/>
    <property type="evidence" value="ECO:0007669"/>
    <property type="project" value="InterPro"/>
</dbReference>
<dbReference type="AlphaFoldDB" id="A0A2G7G1Z7"/>
<dbReference type="CDD" id="cd11069">
    <property type="entry name" value="CYP_FUM15-like"/>
    <property type="match status" value="1"/>
</dbReference>
<dbReference type="EMBL" id="NEXV01000219">
    <property type="protein sequence ID" value="PIG86874.1"/>
    <property type="molecule type" value="Genomic_DNA"/>
</dbReference>
<evidence type="ECO:0000256" key="1">
    <source>
        <dbReference type="ARBA" id="ARBA00010617"/>
    </source>
</evidence>
<dbReference type="GO" id="GO:0004497">
    <property type="term" value="F:monooxygenase activity"/>
    <property type="evidence" value="ECO:0007669"/>
    <property type="project" value="UniProtKB-KW"/>
</dbReference>
<dbReference type="Proteomes" id="UP000231358">
    <property type="component" value="Unassembled WGS sequence"/>
</dbReference>
<evidence type="ECO:0000256" key="2">
    <source>
        <dbReference type="ARBA" id="ARBA00023002"/>
    </source>
</evidence>
<keyword evidence="4" id="KW-0349">Heme</keyword>
<dbReference type="PRINTS" id="PR00463">
    <property type="entry name" value="EP450I"/>
</dbReference>
<keyword evidence="7" id="KW-1185">Reference proteome</keyword>
<comment type="similarity">
    <text evidence="1">Belongs to the cytochrome P450 family.</text>
</comment>
<dbReference type="Pfam" id="PF00067">
    <property type="entry name" value="p450"/>
    <property type="match status" value="1"/>
</dbReference>
<dbReference type="STRING" id="656916.A0A2G7G1Z7"/>
<dbReference type="GO" id="GO:0020037">
    <property type="term" value="F:heme binding"/>
    <property type="evidence" value="ECO:0007669"/>
    <property type="project" value="InterPro"/>
</dbReference>
<keyword evidence="4" id="KW-0408">Iron</keyword>
<dbReference type="InterPro" id="IPR001128">
    <property type="entry name" value="Cyt_P450"/>
</dbReference>
<evidence type="ECO:0000256" key="5">
    <source>
        <dbReference type="SAM" id="Phobius"/>
    </source>
</evidence>
<keyword evidence="3" id="KW-0503">Monooxygenase</keyword>
<dbReference type="SUPFAM" id="SSF48264">
    <property type="entry name" value="Cytochrome P450"/>
    <property type="match status" value="1"/>
</dbReference>
<evidence type="ECO:0000256" key="4">
    <source>
        <dbReference type="PIRSR" id="PIRSR602401-1"/>
    </source>
</evidence>
<evidence type="ECO:0000256" key="3">
    <source>
        <dbReference type="ARBA" id="ARBA00023033"/>
    </source>
</evidence>
<evidence type="ECO:0000313" key="7">
    <source>
        <dbReference type="Proteomes" id="UP000231358"/>
    </source>
</evidence>
<keyword evidence="5" id="KW-1133">Transmembrane helix</keyword>
<comment type="caution">
    <text evidence="6">The sequence shown here is derived from an EMBL/GenBank/DDBJ whole genome shotgun (WGS) entry which is preliminary data.</text>
</comment>
<dbReference type="InterPro" id="IPR036396">
    <property type="entry name" value="Cyt_P450_sf"/>
</dbReference>
<keyword evidence="5" id="KW-0472">Membrane</keyword>
<dbReference type="InterPro" id="IPR002401">
    <property type="entry name" value="Cyt_P450_E_grp-I"/>
</dbReference>
<dbReference type="InterPro" id="IPR050121">
    <property type="entry name" value="Cytochrome_P450_monoxygenase"/>
</dbReference>
<protein>
    <recommendedName>
        <fullName evidence="8">Cytochrome P450</fullName>
    </recommendedName>
</protein>
<keyword evidence="2" id="KW-0560">Oxidoreductase</keyword>
<dbReference type="PANTHER" id="PTHR24305">
    <property type="entry name" value="CYTOCHROME P450"/>
    <property type="match status" value="1"/>
</dbReference>
<organism evidence="6 7">
    <name type="scientific">Aspergillus arachidicola</name>
    <dbReference type="NCBI Taxonomy" id="656916"/>
    <lineage>
        <taxon>Eukaryota</taxon>
        <taxon>Fungi</taxon>
        <taxon>Dikarya</taxon>
        <taxon>Ascomycota</taxon>
        <taxon>Pezizomycotina</taxon>
        <taxon>Eurotiomycetes</taxon>
        <taxon>Eurotiomycetidae</taxon>
        <taxon>Eurotiales</taxon>
        <taxon>Aspergillaceae</taxon>
        <taxon>Aspergillus</taxon>
        <taxon>Aspergillus subgen. Circumdati</taxon>
    </lineage>
</organism>
<evidence type="ECO:0008006" key="8">
    <source>
        <dbReference type="Google" id="ProtNLM"/>
    </source>
</evidence>